<dbReference type="InterPro" id="IPR007462">
    <property type="entry name" value="COV1-like"/>
</dbReference>
<sequence length="201" mass="22713">MEKPFEYKRLLQYFLQGLLILAPVAISIYALFFVISTIDGWLPIFHYTDAQGMSHTQNYGLGFIIILGAIILIGYFSSFFITGRIVSFLDRFMQKAPGIKHIYSTTRDFFEAFAGDKKKFTQNVLANVDDNDVWRMGFITKDDMSDFGLIDYVAVYIPMAYSVAGNVYIIPKTRIKPITNISSAQTMKFALSGGVTDVSEE</sequence>
<keyword evidence="1" id="KW-0472">Membrane</keyword>
<dbReference type="EMBL" id="JBHSCZ010000002">
    <property type="protein sequence ID" value="MFC4262722.1"/>
    <property type="molecule type" value="Genomic_DNA"/>
</dbReference>
<keyword evidence="3" id="KW-1185">Reference proteome</keyword>
<evidence type="ECO:0000313" key="3">
    <source>
        <dbReference type="Proteomes" id="UP001595907"/>
    </source>
</evidence>
<keyword evidence="1" id="KW-0812">Transmembrane</keyword>
<name>A0ABV8QR34_9BACT</name>
<dbReference type="Proteomes" id="UP001595907">
    <property type="component" value="Unassembled WGS sequence"/>
</dbReference>
<feature type="transmembrane region" description="Helical" evidence="1">
    <location>
        <begin position="58"/>
        <end position="81"/>
    </location>
</feature>
<dbReference type="PANTHER" id="PTHR31876">
    <property type="entry name" value="COV-LIKE PROTEIN 1"/>
    <property type="match status" value="1"/>
</dbReference>
<protein>
    <submittedName>
        <fullName evidence="2">DUF502 domain-containing protein</fullName>
    </submittedName>
</protein>
<keyword evidence="1" id="KW-1133">Transmembrane helix</keyword>
<reference evidence="3" key="1">
    <citation type="journal article" date="2019" name="Int. J. Syst. Evol. Microbiol.">
        <title>The Global Catalogue of Microorganisms (GCM) 10K type strain sequencing project: providing services to taxonomists for standard genome sequencing and annotation.</title>
        <authorList>
            <consortium name="The Broad Institute Genomics Platform"/>
            <consortium name="The Broad Institute Genome Sequencing Center for Infectious Disease"/>
            <person name="Wu L."/>
            <person name="Ma J."/>
        </authorList>
    </citation>
    <scope>NUCLEOTIDE SEQUENCE [LARGE SCALE GENOMIC DNA]</scope>
    <source>
        <strain evidence="3">CECT 8289</strain>
    </source>
</reference>
<dbReference type="PANTHER" id="PTHR31876:SF26">
    <property type="entry name" value="PROTEIN LIKE COV 2"/>
    <property type="match status" value="1"/>
</dbReference>
<feature type="transmembrane region" description="Helical" evidence="1">
    <location>
        <begin position="12"/>
        <end position="38"/>
    </location>
</feature>
<dbReference type="Pfam" id="PF04367">
    <property type="entry name" value="DUF502"/>
    <property type="match status" value="1"/>
</dbReference>
<gene>
    <name evidence="2" type="ORF">ACFOWM_07530</name>
</gene>
<organism evidence="2 3">
    <name type="scientific">Ferruginibacter yonginensis</name>
    <dbReference type="NCBI Taxonomy" id="1310416"/>
    <lineage>
        <taxon>Bacteria</taxon>
        <taxon>Pseudomonadati</taxon>
        <taxon>Bacteroidota</taxon>
        <taxon>Chitinophagia</taxon>
        <taxon>Chitinophagales</taxon>
        <taxon>Chitinophagaceae</taxon>
        <taxon>Ferruginibacter</taxon>
    </lineage>
</organism>
<evidence type="ECO:0000313" key="2">
    <source>
        <dbReference type="EMBL" id="MFC4262722.1"/>
    </source>
</evidence>
<evidence type="ECO:0000256" key="1">
    <source>
        <dbReference type="SAM" id="Phobius"/>
    </source>
</evidence>
<comment type="caution">
    <text evidence="2">The sequence shown here is derived from an EMBL/GenBank/DDBJ whole genome shotgun (WGS) entry which is preliminary data.</text>
</comment>
<dbReference type="RefSeq" id="WP_379708445.1">
    <property type="nucleotide sequence ID" value="NZ_JBHSCZ010000002.1"/>
</dbReference>
<accession>A0ABV8QR34</accession>
<proteinExistence type="predicted"/>